<accession>A0A4D4LN78</accession>
<dbReference type="Proteomes" id="UP000301309">
    <property type="component" value="Unassembled WGS sequence"/>
</dbReference>
<feature type="transmembrane region" description="Helical" evidence="6">
    <location>
        <begin position="292"/>
        <end position="313"/>
    </location>
</feature>
<feature type="transmembrane region" description="Helical" evidence="6">
    <location>
        <begin position="493"/>
        <end position="512"/>
    </location>
</feature>
<sequence length="552" mass="58797">MAAGPRHLLNASPRDHFPSCPFPFRRHQGISMSDPRTAREASSDAVYLRSLGYEQRFERSVSLWSNFALGFLYLSPLVGVIALFAQGLTTAGPPVVWWIIIAAGGQFLVSLVFGEVVSQYPIAGGLYQWARRLWSGSYAWMLSWIYIAGVIIGITTTALFSADFVAALLHGGADDPGVASGPGEKFVIALIVTGLGLLLNATGSKTLARIAKVGLAAELAGIILVGLYLLVFERHNSVSVFFDSMGTGGSGGYTGPFLASALVGLLLFYGFEACGEVAEETPDPGRTIPRSMQMTVSVGGAAALFAFVGYVLAAPDLESIVSGKISNPIPAILQSSLGTVGTKVFLVVALTSFLACVMGQQAAASRLIFSFARDGMFPRSTWFSKMSAKTHVPINALIAANVLPVAIYVFVYYSPDSLFRIASFQMLAGYCAFQMVVFASLRARAKGWRPAGVFSLGTAGWPVAIAALAYGVFSMIMLAKPSGDSGLAFYDRWISLIGFLVVAGTGLIYLLVAKPYRKSDAPEGDALDMMRRIQTVENTRLTAAPAEGHIHD</sequence>
<feature type="transmembrane region" description="Helical" evidence="6">
    <location>
        <begin position="390"/>
        <end position="413"/>
    </location>
</feature>
<organism evidence="7 8">
    <name type="scientific">Streptomyces violaceusniger</name>
    <dbReference type="NCBI Taxonomy" id="68280"/>
    <lineage>
        <taxon>Bacteria</taxon>
        <taxon>Bacillati</taxon>
        <taxon>Actinomycetota</taxon>
        <taxon>Actinomycetes</taxon>
        <taxon>Kitasatosporales</taxon>
        <taxon>Streptomycetaceae</taxon>
        <taxon>Streptomyces</taxon>
        <taxon>Streptomyces violaceusniger group</taxon>
    </lineage>
</organism>
<feature type="transmembrane region" description="Helical" evidence="6">
    <location>
        <begin position="453"/>
        <end position="473"/>
    </location>
</feature>
<dbReference type="GO" id="GO:0022857">
    <property type="term" value="F:transmembrane transporter activity"/>
    <property type="evidence" value="ECO:0007669"/>
    <property type="project" value="InterPro"/>
</dbReference>
<dbReference type="Pfam" id="PF13520">
    <property type="entry name" value="AA_permease_2"/>
    <property type="match status" value="1"/>
</dbReference>
<gene>
    <name evidence="7" type="ORF">SVIO_105010</name>
</gene>
<keyword evidence="5 6" id="KW-0472">Membrane</keyword>
<comment type="caution">
    <text evidence="7">The sequence shown here is derived from an EMBL/GenBank/DDBJ whole genome shotgun (WGS) entry which is preliminary data.</text>
</comment>
<feature type="transmembrane region" description="Helical" evidence="6">
    <location>
        <begin position="96"/>
        <end position="117"/>
    </location>
</feature>
<dbReference type="Gene3D" id="1.20.1740.10">
    <property type="entry name" value="Amino acid/polyamine transporter I"/>
    <property type="match status" value="1"/>
</dbReference>
<proteinExistence type="predicted"/>
<feature type="transmembrane region" description="Helical" evidence="6">
    <location>
        <begin position="63"/>
        <end position="84"/>
    </location>
</feature>
<keyword evidence="4 6" id="KW-1133">Transmembrane helix</keyword>
<feature type="transmembrane region" description="Helical" evidence="6">
    <location>
        <begin position="186"/>
        <end position="203"/>
    </location>
</feature>
<keyword evidence="3 6" id="KW-0812">Transmembrane</keyword>
<feature type="transmembrane region" description="Helical" evidence="6">
    <location>
        <begin position="215"/>
        <end position="232"/>
    </location>
</feature>
<evidence type="ECO:0000313" key="8">
    <source>
        <dbReference type="Proteomes" id="UP000301309"/>
    </source>
</evidence>
<reference evidence="7 8" key="1">
    <citation type="journal article" date="2020" name="Int. J. Syst. Evol. Microbiol.">
        <title>Reclassification of Streptomyces castelarensis and Streptomyces sporoclivatus as later heterotypic synonyms of Streptomyces antimycoticus.</title>
        <authorList>
            <person name="Komaki H."/>
            <person name="Tamura T."/>
        </authorList>
    </citation>
    <scope>NUCLEOTIDE SEQUENCE [LARGE SCALE GENOMIC DNA]</scope>
    <source>
        <strain evidence="7 8">NBRC 13459</strain>
    </source>
</reference>
<evidence type="ECO:0000256" key="4">
    <source>
        <dbReference type="ARBA" id="ARBA00022989"/>
    </source>
</evidence>
<feature type="transmembrane region" description="Helical" evidence="6">
    <location>
        <begin position="419"/>
        <end position="441"/>
    </location>
</feature>
<comment type="subcellular location">
    <subcellularLocation>
        <location evidence="1">Membrane</location>
        <topology evidence="1">Multi-pass membrane protein</topology>
    </subcellularLocation>
</comment>
<evidence type="ECO:0000313" key="7">
    <source>
        <dbReference type="EMBL" id="GDY59878.1"/>
    </source>
</evidence>
<dbReference type="GO" id="GO:0016020">
    <property type="term" value="C:membrane"/>
    <property type="evidence" value="ECO:0007669"/>
    <property type="project" value="UniProtKB-SubCell"/>
</dbReference>
<dbReference type="AlphaFoldDB" id="A0A4D4LN78"/>
<feature type="transmembrane region" description="Helical" evidence="6">
    <location>
        <begin position="344"/>
        <end position="369"/>
    </location>
</feature>
<dbReference type="PANTHER" id="PTHR45649">
    <property type="entry name" value="AMINO-ACID PERMEASE BAT1"/>
    <property type="match status" value="1"/>
</dbReference>
<evidence type="ECO:0000256" key="1">
    <source>
        <dbReference type="ARBA" id="ARBA00004141"/>
    </source>
</evidence>
<evidence type="ECO:0000256" key="3">
    <source>
        <dbReference type="ARBA" id="ARBA00022692"/>
    </source>
</evidence>
<dbReference type="EMBL" id="BJHW01000002">
    <property type="protein sequence ID" value="GDY59878.1"/>
    <property type="molecule type" value="Genomic_DNA"/>
</dbReference>
<protein>
    <submittedName>
        <fullName evidence="7">Amino acid permease</fullName>
    </submittedName>
</protein>
<feature type="transmembrane region" description="Helical" evidence="6">
    <location>
        <begin position="252"/>
        <end position="271"/>
    </location>
</feature>
<keyword evidence="2" id="KW-0813">Transport</keyword>
<dbReference type="PIRSF" id="PIRSF006060">
    <property type="entry name" value="AA_transporter"/>
    <property type="match status" value="1"/>
</dbReference>
<keyword evidence="8" id="KW-1185">Reference proteome</keyword>
<dbReference type="InterPro" id="IPR002293">
    <property type="entry name" value="AA/rel_permease1"/>
</dbReference>
<evidence type="ECO:0000256" key="5">
    <source>
        <dbReference type="ARBA" id="ARBA00023136"/>
    </source>
</evidence>
<dbReference type="PANTHER" id="PTHR45649:SF26">
    <property type="entry name" value="OS04G0435100 PROTEIN"/>
    <property type="match status" value="1"/>
</dbReference>
<name>A0A4D4LN78_STRVO</name>
<evidence type="ECO:0000256" key="2">
    <source>
        <dbReference type="ARBA" id="ARBA00022448"/>
    </source>
</evidence>
<feature type="transmembrane region" description="Helical" evidence="6">
    <location>
        <begin position="138"/>
        <end position="166"/>
    </location>
</feature>
<evidence type="ECO:0000256" key="6">
    <source>
        <dbReference type="SAM" id="Phobius"/>
    </source>
</evidence>